<sequence length="578" mass="62718">MSDRNDIIAAANAGKLPELFVERLRRHRTDELGKAFRATLAKLHNDGTIDLLEPARQIATSPINQHDFFTVMYVYSELIPALDASVPDMLAAVKALSTRAGEDLASGMANGGYRTWAEQGSRARDTFETINPEDGDDSAYVFLALQALAKAEPDAALDRAILYVGGNAGPARSAAAKAIGTFDLTDPDRRTRATDALAAHAASADDNSLGHILAAICEIAKAHPDTHTKAAALIDANIERTGDHAINQLSLELMFHADELPPAIVKPLTAIMHRVPIGNRGTIRDIGAAAGKLADKNRLDEALALITPLLSQHEELTSLEPLGSLNYHLLQLPPDELAQTIIIWLLACDPNLGRATMALVGDHHGDAPLILDPRSAAAGLDDPERLLLAHRAIGWLLVHPVTAASLVVGLLDGAGDAAQGTIAELLFDPLLINFSGSVGDWIAEQAKAPGHPSQAILEDLITRLEAYIEGLREPGRIKELRPSERERLIENHRQHESMRQAYKASEKTSILASLATRQVLLYGTRSISYFKGMGGKQQRSEMKMHSFSHSIESPRLNILEPFDLDYMLRVFRAMRTAP</sequence>
<dbReference type="Proteomes" id="UP000218272">
    <property type="component" value="Chromosome SCLO_1"/>
</dbReference>
<keyword evidence="2" id="KW-1185">Reference proteome</keyword>
<name>A0A1E1F4U8_9SPHN</name>
<reference evidence="1 2" key="1">
    <citation type="submission" date="2016-10" db="EMBL/GenBank/DDBJ databases">
        <title>Complete Genome Sequence of the Nonylphenol-Degrading Bacterium Sphingobium cloacae JCM 10874T.</title>
        <authorList>
            <person name="Ootsuka M."/>
            <person name="Nishizawa T."/>
            <person name="Ohta H."/>
        </authorList>
    </citation>
    <scope>NUCLEOTIDE SEQUENCE [LARGE SCALE GENOMIC DNA]</scope>
    <source>
        <strain evidence="1 2">JCM 10874</strain>
    </source>
</reference>
<evidence type="ECO:0000313" key="2">
    <source>
        <dbReference type="Proteomes" id="UP000218272"/>
    </source>
</evidence>
<dbReference type="KEGG" id="sclo:SCLO_1025000"/>
<gene>
    <name evidence="1" type="ORF">SCLO_1025000</name>
</gene>
<evidence type="ECO:0000313" key="1">
    <source>
        <dbReference type="EMBL" id="BAV65540.1"/>
    </source>
</evidence>
<proteinExistence type="predicted"/>
<accession>A0A1E1F4U8</accession>
<dbReference type="AlphaFoldDB" id="A0A1E1F4U8"/>
<protein>
    <submittedName>
        <fullName evidence="1">Uncharacterized protein</fullName>
    </submittedName>
</protein>
<organism evidence="1 2">
    <name type="scientific">Sphingobium cloacae</name>
    <dbReference type="NCBI Taxonomy" id="120107"/>
    <lineage>
        <taxon>Bacteria</taxon>
        <taxon>Pseudomonadati</taxon>
        <taxon>Pseudomonadota</taxon>
        <taxon>Alphaproteobacteria</taxon>
        <taxon>Sphingomonadales</taxon>
        <taxon>Sphingomonadaceae</taxon>
        <taxon>Sphingobium</taxon>
    </lineage>
</organism>
<dbReference type="EMBL" id="AP017655">
    <property type="protein sequence ID" value="BAV65540.1"/>
    <property type="molecule type" value="Genomic_DNA"/>
</dbReference>